<name>A0A9D7XS27_9BACT</name>
<dbReference type="GO" id="GO:0004601">
    <property type="term" value="F:peroxidase activity"/>
    <property type="evidence" value="ECO:0007669"/>
    <property type="project" value="InterPro"/>
</dbReference>
<dbReference type="AlphaFoldDB" id="A0A9D7XS27"/>
<dbReference type="Pfam" id="PF01569">
    <property type="entry name" value="PAP2"/>
    <property type="match status" value="1"/>
</dbReference>
<dbReference type="Proteomes" id="UP000808337">
    <property type="component" value="Unassembled WGS sequence"/>
</dbReference>
<feature type="chain" id="PRO_5038394954" evidence="1">
    <location>
        <begin position="18"/>
        <end position="515"/>
    </location>
</feature>
<dbReference type="InterPro" id="IPR000326">
    <property type="entry name" value="PAP2/HPO"/>
</dbReference>
<accession>A0A9D7XS27</accession>
<dbReference type="PROSITE" id="PS51257">
    <property type="entry name" value="PROKAR_LIPOPROTEIN"/>
    <property type="match status" value="1"/>
</dbReference>
<reference evidence="3 4" key="1">
    <citation type="submission" date="2020-10" db="EMBL/GenBank/DDBJ databases">
        <title>Connecting structure to function with the recovery of over 1000 high-quality activated sludge metagenome-assembled genomes encoding full-length rRNA genes using long-read sequencing.</title>
        <authorList>
            <person name="Singleton C.M."/>
            <person name="Petriglieri F."/>
            <person name="Kristensen J.M."/>
            <person name="Kirkegaard R.H."/>
            <person name="Michaelsen T.Y."/>
            <person name="Andersen M.H."/>
            <person name="Karst S.M."/>
            <person name="Dueholm M.S."/>
            <person name="Nielsen P.H."/>
            <person name="Albertsen M."/>
        </authorList>
    </citation>
    <scope>NUCLEOTIDE SEQUENCE [LARGE SCALE GENOMIC DNA]</scope>
    <source>
        <strain evidence="3">Ribe_18-Q3-R11-54_MAXAC.273</strain>
    </source>
</reference>
<dbReference type="CDD" id="cd03398">
    <property type="entry name" value="PAP2_haloperoxidase"/>
    <property type="match status" value="1"/>
</dbReference>
<organism evidence="3 4">
    <name type="scientific">Candidatus Opimibacter skivensis</name>
    <dbReference type="NCBI Taxonomy" id="2982028"/>
    <lineage>
        <taxon>Bacteria</taxon>
        <taxon>Pseudomonadati</taxon>
        <taxon>Bacteroidota</taxon>
        <taxon>Saprospiria</taxon>
        <taxon>Saprospirales</taxon>
        <taxon>Saprospiraceae</taxon>
        <taxon>Candidatus Opimibacter</taxon>
    </lineage>
</organism>
<dbReference type="Gene3D" id="1.10.606.10">
    <property type="entry name" value="Vanadium-containing Chloroperoxidase, domain 2"/>
    <property type="match status" value="2"/>
</dbReference>
<dbReference type="SMART" id="SM00014">
    <property type="entry name" value="acidPPc"/>
    <property type="match status" value="1"/>
</dbReference>
<keyword evidence="1" id="KW-0732">Signal</keyword>
<evidence type="ECO:0000313" key="3">
    <source>
        <dbReference type="EMBL" id="MBK9984596.1"/>
    </source>
</evidence>
<dbReference type="InterPro" id="IPR052559">
    <property type="entry name" value="V-haloperoxidase"/>
</dbReference>
<dbReference type="EMBL" id="JADKGY010000030">
    <property type="protein sequence ID" value="MBK9984596.1"/>
    <property type="molecule type" value="Genomic_DNA"/>
</dbReference>
<dbReference type="PANTHER" id="PTHR34599:SF1">
    <property type="entry name" value="PHOSPHATIDIC ACID PHOSPHATASE TYPE 2_HALOPEROXIDASE DOMAIN-CONTAINING PROTEIN"/>
    <property type="match status" value="1"/>
</dbReference>
<dbReference type="SUPFAM" id="SSF48317">
    <property type="entry name" value="Acid phosphatase/Vanadium-dependent haloperoxidase"/>
    <property type="match status" value="2"/>
</dbReference>
<proteinExistence type="predicted"/>
<dbReference type="InterPro" id="IPR016119">
    <property type="entry name" value="Br/Cl_peroxidase_C"/>
</dbReference>
<evidence type="ECO:0000259" key="2">
    <source>
        <dbReference type="SMART" id="SM00014"/>
    </source>
</evidence>
<evidence type="ECO:0000256" key="1">
    <source>
        <dbReference type="SAM" id="SignalP"/>
    </source>
</evidence>
<protein>
    <submittedName>
        <fullName evidence="3">Phosphatase PAP2 family protein</fullName>
    </submittedName>
</protein>
<gene>
    <name evidence="3" type="ORF">IPP15_19905</name>
</gene>
<evidence type="ECO:0000313" key="4">
    <source>
        <dbReference type="Proteomes" id="UP000808337"/>
    </source>
</evidence>
<feature type="domain" description="Phosphatidic acid phosphatase type 2/haloperoxidase" evidence="2">
    <location>
        <begin position="398"/>
        <end position="506"/>
    </location>
</feature>
<sequence length="515" mass="56456">MKNIFSLFFLLSVISTAFLFQSCSDEQPTYVAYEPYQYASLDETGGSWHPKVLSSGAQIGIPAPKDITSPEYLAELAALKAASAQLSSDQEDAVKYWGGDGLVRWNEIARELAAKYNLAPAPDSAGNYGVPNSADPGKYPLFPFAHPPYACRAFAYWATSEYDALISAWYHKYNFNRPAPYTTDASIVTHLPKNALPSYPADGAVIAAVSKAALSALFPLEKEYIAAKALEHENSLMWAGLNVQSDITAGDSLGRAVWNAFKGRAGSDGMKNAQTPRTRSDSIRDAAEAMWHWHWTNLETPPRPVGITPWFGKVKLWNVPSVEIVRPGIPPAPGSPDFETAVKELKDISDNITRDQRRIANFWSDGLGTYTPPGHWNRFASDLIIKNRLNPLRAARVFAYLNMAMEDAGISCWDAKYFYHYPRPIETIPGFKGILGTPNFPSYTSGHSTFSFAGATVLSHFFPDDAGVLTGYAEEAAISRMYAGIHYRFDVEAGKQQGISVGNYSVDAAKADGGE</sequence>
<comment type="caution">
    <text evidence="3">The sequence shown here is derived from an EMBL/GenBank/DDBJ whole genome shotgun (WGS) entry which is preliminary data.</text>
</comment>
<dbReference type="InterPro" id="IPR036938">
    <property type="entry name" value="PAP2/HPO_sf"/>
</dbReference>
<feature type="signal peptide" evidence="1">
    <location>
        <begin position="1"/>
        <end position="17"/>
    </location>
</feature>
<dbReference type="PANTHER" id="PTHR34599">
    <property type="entry name" value="PEROXIDASE-RELATED"/>
    <property type="match status" value="1"/>
</dbReference>